<dbReference type="RefSeq" id="WP_048797309.1">
    <property type="nucleotide sequence ID" value="NZ_JVEJ01000440.1"/>
</dbReference>
<dbReference type="Proteomes" id="UP000321126">
    <property type="component" value="Unassembled WGS sequence"/>
</dbReference>
<dbReference type="Pfam" id="PF06252">
    <property type="entry name" value="GemA"/>
    <property type="match status" value="1"/>
</dbReference>
<evidence type="ECO:0000313" key="1">
    <source>
        <dbReference type="EMBL" id="TXE27132.1"/>
    </source>
</evidence>
<protein>
    <submittedName>
        <fullName evidence="1">Regulatory protein GemA</fullName>
    </submittedName>
</protein>
<accession>A0A5C7BXU5</accession>
<sequence length="134" mass="15434">MSKNLIRIIHTGKSVLAWDDETYRGVLARLTGKRSAKECTEAELERVVGYMRDQGFEQKSTQHGRRPNVAMGRKGMVSKIEAMLAEAKRPWGYVETIVERMLGERKPLEWLNDDQVRTVMQILIVEAKRHGRLP</sequence>
<name>A0A5C7BXU5_SERMA</name>
<dbReference type="EMBL" id="VOUQ01000019">
    <property type="protein sequence ID" value="TXE27132.1"/>
    <property type="molecule type" value="Genomic_DNA"/>
</dbReference>
<dbReference type="InterPro" id="IPR009363">
    <property type="entry name" value="Phage_Mu_Gp16"/>
</dbReference>
<evidence type="ECO:0000313" key="2">
    <source>
        <dbReference type="Proteomes" id="UP000321126"/>
    </source>
</evidence>
<gene>
    <name evidence="1" type="ORF">FOT62_22700</name>
</gene>
<dbReference type="AlphaFoldDB" id="A0A5C7BXU5"/>
<organism evidence="1 2">
    <name type="scientific">Serratia marcescens</name>
    <dbReference type="NCBI Taxonomy" id="615"/>
    <lineage>
        <taxon>Bacteria</taxon>
        <taxon>Pseudomonadati</taxon>
        <taxon>Pseudomonadota</taxon>
        <taxon>Gammaproteobacteria</taxon>
        <taxon>Enterobacterales</taxon>
        <taxon>Yersiniaceae</taxon>
        <taxon>Serratia</taxon>
    </lineage>
</organism>
<comment type="caution">
    <text evidence="1">The sequence shown here is derived from an EMBL/GenBank/DDBJ whole genome shotgun (WGS) entry which is preliminary data.</text>
</comment>
<reference evidence="1 2" key="1">
    <citation type="submission" date="2019-07" db="EMBL/GenBank/DDBJ databases">
        <title>Serratia strains were isolated from fresh produce.</title>
        <authorList>
            <person name="Cho G.-S."/>
            <person name="Stein M."/>
            <person name="Lee W."/>
            <person name="Suh S.H."/>
            <person name="Franz C.M.A.P."/>
        </authorList>
    </citation>
    <scope>NUCLEOTIDE SEQUENCE [LARGE SCALE GENOMIC DNA]</scope>
    <source>
        <strain evidence="1 2">S16</strain>
    </source>
</reference>
<proteinExistence type="predicted"/>